<reference evidence="4 5" key="1">
    <citation type="submission" date="2024-10" db="EMBL/GenBank/DDBJ databases">
        <authorList>
            <person name="Kim D."/>
        </authorList>
    </citation>
    <scope>NUCLEOTIDE SEQUENCE [LARGE SCALE GENOMIC DNA]</scope>
    <source>
        <strain evidence="4">BH-2024</strain>
    </source>
</reference>
<dbReference type="Proteomes" id="UP001620626">
    <property type="component" value="Unassembled WGS sequence"/>
</dbReference>
<evidence type="ECO:0000256" key="1">
    <source>
        <dbReference type="ARBA" id="ARBA00006141"/>
    </source>
</evidence>
<organism evidence="4 5">
    <name type="scientific">Heterodera trifolii</name>
    <dbReference type="NCBI Taxonomy" id="157864"/>
    <lineage>
        <taxon>Eukaryota</taxon>
        <taxon>Metazoa</taxon>
        <taxon>Ecdysozoa</taxon>
        <taxon>Nematoda</taxon>
        <taxon>Chromadorea</taxon>
        <taxon>Rhabditida</taxon>
        <taxon>Tylenchina</taxon>
        <taxon>Tylenchomorpha</taxon>
        <taxon>Tylenchoidea</taxon>
        <taxon>Heteroderidae</taxon>
        <taxon>Heteroderinae</taxon>
        <taxon>Heterodera</taxon>
    </lineage>
</organism>
<comment type="caution">
    <text evidence="4">The sequence shown here is derived from an EMBL/GenBank/DDBJ whole genome shotgun (WGS) entry which is preliminary data.</text>
</comment>
<evidence type="ECO:0000259" key="2">
    <source>
        <dbReference type="Pfam" id="PF00244"/>
    </source>
</evidence>
<accession>A0ABD2LRQ7</accession>
<evidence type="ECO:0000313" key="5">
    <source>
        <dbReference type="Proteomes" id="UP001620626"/>
    </source>
</evidence>
<keyword evidence="5" id="KW-1185">Reference proteome</keyword>
<feature type="domain" description="14-3-3" evidence="2">
    <location>
        <begin position="269"/>
        <end position="347"/>
    </location>
</feature>
<dbReference type="AlphaFoldDB" id="A0ABD2LRQ7"/>
<evidence type="ECO:0008006" key="6">
    <source>
        <dbReference type="Google" id="ProtNLM"/>
    </source>
</evidence>
<dbReference type="SUPFAM" id="SSF48445">
    <property type="entry name" value="14-3-3 protein"/>
    <property type="match status" value="1"/>
</dbReference>
<evidence type="ECO:0000313" key="4">
    <source>
        <dbReference type="EMBL" id="KAL3117829.1"/>
    </source>
</evidence>
<dbReference type="InterPro" id="IPR023410">
    <property type="entry name" value="14-3-3_domain"/>
</dbReference>
<name>A0ABD2LRQ7_9BILA</name>
<feature type="domain" description="Phlebovirus glycoprotein G2 fusion" evidence="3">
    <location>
        <begin position="6"/>
        <end position="38"/>
    </location>
</feature>
<dbReference type="Pfam" id="PF00244">
    <property type="entry name" value="14-3-3"/>
    <property type="match status" value="1"/>
</dbReference>
<protein>
    <recommendedName>
        <fullName evidence="6">14-3-3 protein</fullName>
    </recommendedName>
</protein>
<gene>
    <name evidence="4" type="ORF">niasHT_001420</name>
</gene>
<dbReference type="InterPro" id="IPR036815">
    <property type="entry name" value="14-3-3_dom_sf"/>
</dbReference>
<comment type="similarity">
    <text evidence="1">Belongs to the 14-3-3 family.</text>
</comment>
<dbReference type="EMBL" id="JBICBT010000306">
    <property type="protein sequence ID" value="KAL3117829.1"/>
    <property type="molecule type" value="Genomic_DNA"/>
</dbReference>
<proteinExistence type="inferred from homology"/>
<dbReference type="InterPro" id="IPR009878">
    <property type="entry name" value="Phlebovirus_G2_fusion"/>
</dbReference>
<dbReference type="InterPro" id="IPR000308">
    <property type="entry name" value="14-3-3"/>
</dbReference>
<dbReference type="PRINTS" id="PR00305">
    <property type="entry name" value="1433ZETA"/>
</dbReference>
<dbReference type="PANTHER" id="PTHR18860">
    <property type="entry name" value="14-3-3 PROTEIN"/>
    <property type="match status" value="1"/>
</dbReference>
<dbReference type="Gene3D" id="1.20.190.20">
    <property type="entry name" value="14-3-3 domain"/>
    <property type="match status" value="1"/>
</dbReference>
<dbReference type="Pfam" id="PF07245">
    <property type="entry name" value="Phlebovirus_G2"/>
    <property type="match status" value="1"/>
</dbReference>
<evidence type="ECO:0000259" key="3">
    <source>
        <dbReference type="Pfam" id="PF07245"/>
    </source>
</evidence>
<sequence>MKGRNPEIGDHANNQPGYSYCVPSCGGWHCKCFLATDGFAPFHQKLVNVTEVTPLFTANGERHCLVSSLPPLPSLPPPPPCRQLLRLPVRADNCSACPFVPTTAPPARSCRQLLRLPCHARSVRRLFRAMPDPCVARSVPCPIRAPAARSVRRPFSAMPFRAATRSTDAVPYRRRVVPDPPFSPISCRPHICAVPICAHFFVPSPHLPFAIPPPPIDRQAPSRPCSRQIRAVASQQTPNSYRPLNSRPTPRFALFIPSPPFVHRSRKGQALDLAKNKLRPMHPIRLTVALNFAILQFEVQKSPADACQTAQRAYDEATSDAQTTGDSICAESVTIMELLQDNISYWSGNTSKTE</sequence>